<dbReference type="AlphaFoldDB" id="A0AAV8V410"/>
<comment type="caution">
    <text evidence="1">The sequence shown here is derived from an EMBL/GenBank/DDBJ whole genome shotgun (WGS) entry which is preliminary data.</text>
</comment>
<protein>
    <submittedName>
        <fullName evidence="1">Uncharacterized protein</fullName>
    </submittedName>
</protein>
<gene>
    <name evidence="1" type="ORF">NDN08_005567</name>
</gene>
<name>A0AAV8V410_9RHOD</name>
<sequence>MAAGVTYGKRKFVPHRLDYEASLEFDRALGQNYPLHAAELDLDLSQFGGILCANKISVQVVTGNLPLTSVASNAIQQPEPPLVKAAGRQKPKRPSAARKLYIQEFEEAVDVVKSGSDSLSRNDFQELMKVICESLVGLQFEIESISREAAFQTLLSLSLKLDNREDCGLPAAAACVLRASVDGTNLPMQIPEPTWTTLVDRSVSSLSLSPRTLLPETASLLETCRRSTGSCPAAKSVEHIFHHVVAFELKDSLSRRAAFHAQGGTRAILNNLSETSPLNLFHWCTLHVPAQEEAAKESKDIARMFIELTSCPTTDEDDLEWLLRITMNITHGRPKPSATFTRLGTAQACIRLLDQRFQQDVIVSLVAVSRQKAWNNPLNHCSGLSQTLALGLLVSLNFYSKVEFSIEDMKMVLRSMIKGGPAAGYGAILLGLVYGNQPELYQQLNIPSRKANAEVVQEFRGFLSDNKILTEGMAKICERAESSLQSKYSAKVS</sequence>
<reference evidence="1 2" key="1">
    <citation type="journal article" date="2023" name="Nat. Commun.">
        <title>Origin of minicircular mitochondrial genomes in red algae.</title>
        <authorList>
            <person name="Lee Y."/>
            <person name="Cho C.H."/>
            <person name="Lee Y.M."/>
            <person name="Park S.I."/>
            <person name="Yang J.H."/>
            <person name="West J.A."/>
            <person name="Bhattacharya D."/>
            <person name="Yoon H.S."/>
        </authorList>
    </citation>
    <scope>NUCLEOTIDE SEQUENCE [LARGE SCALE GENOMIC DNA]</scope>
    <source>
        <strain evidence="1 2">CCMP1338</strain>
        <tissue evidence="1">Whole cell</tissue>
    </source>
</reference>
<dbReference type="Proteomes" id="UP001157974">
    <property type="component" value="Unassembled WGS sequence"/>
</dbReference>
<accession>A0AAV8V410</accession>
<organism evidence="1 2">
    <name type="scientific">Rhodosorus marinus</name>
    <dbReference type="NCBI Taxonomy" id="101924"/>
    <lineage>
        <taxon>Eukaryota</taxon>
        <taxon>Rhodophyta</taxon>
        <taxon>Stylonematophyceae</taxon>
        <taxon>Stylonematales</taxon>
        <taxon>Stylonemataceae</taxon>
        <taxon>Rhodosorus</taxon>
    </lineage>
</organism>
<dbReference type="EMBL" id="JAMWBK010000001">
    <property type="protein sequence ID" value="KAJ8908863.1"/>
    <property type="molecule type" value="Genomic_DNA"/>
</dbReference>
<proteinExistence type="predicted"/>
<evidence type="ECO:0000313" key="1">
    <source>
        <dbReference type="EMBL" id="KAJ8908863.1"/>
    </source>
</evidence>
<evidence type="ECO:0000313" key="2">
    <source>
        <dbReference type="Proteomes" id="UP001157974"/>
    </source>
</evidence>
<keyword evidence="2" id="KW-1185">Reference proteome</keyword>